<comment type="subcellular location">
    <subcellularLocation>
        <location evidence="1">Membrane</location>
        <topology evidence="1">Multi-pass membrane protein</topology>
    </subcellularLocation>
</comment>
<evidence type="ECO:0000256" key="4">
    <source>
        <dbReference type="ARBA" id="ARBA00022692"/>
    </source>
</evidence>
<accession>A0A6N7XKH0</accession>
<feature type="transmembrane region" description="Helical" evidence="18">
    <location>
        <begin position="293"/>
        <end position="322"/>
    </location>
</feature>
<evidence type="ECO:0000256" key="3">
    <source>
        <dbReference type="ARBA" id="ARBA00022679"/>
    </source>
</evidence>
<keyword evidence="6" id="KW-0573">Peptidoglycan synthesis</keyword>
<reference evidence="19 20" key="1">
    <citation type="submission" date="2019-08" db="EMBL/GenBank/DDBJ databases">
        <title>In-depth cultivation of the pig gut microbiome towards novel bacterial diversity and tailored functional studies.</title>
        <authorList>
            <person name="Wylensek D."/>
            <person name="Hitch T.C.A."/>
            <person name="Clavel T."/>
        </authorList>
    </citation>
    <scope>NUCLEOTIDE SEQUENCE [LARGE SCALE GENOMIC DNA]</scope>
    <source>
        <strain evidence="19 20">WCA-MUC-591-APC-4B</strain>
    </source>
</reference>
<dbReference type="PANTHER" id="PTHR30474:SF2">
    <property type="entry name" value="PEPTIDOGLYCAN GLYCOSYLTRANSFERASE FTSW-RELATED"/>
    <property type="match status" value="1"/>
</dbReference>
<evidence type="ECO:0000256" key="10">
    <source>
        <dbReference type="ARBA" id="ARBA00033270"/>
    </source>
</evidence>
<dbReference type="EC" id="2.4.99.28" evidence="14"/>
<feature type="transmembrane region" description="Helical" evidence="18">
    <location>
        <begin position="75"/>
        <end position="93"/>
    </location>
</feature>
<protein>
    <recommendedName>
        <fullName evidence="12">Probable peptidoglycan glycosyltransferase FtsW</fullName>
        <ecNumber evidence="14">2.4.99.28</ecNumber>
    </recommendedName>
    <alternativeName>
        <fullName evidence="13">Cell division protein FtsW</fullName>
    </alternativeName>
    <alternativeName>
        <fullName evidence="10">Cell wall polymerase</fullName>
    </alternativeName>
    <alternativeName>
        <fullName evidence="9">Peptidoglycan polymerase</fullName>
    </alternativeName>
</protein>
<organism evidence="19 20">
    <name type="scientific">Mogibacterium kristiansenii</name>
    <dbReference type="NCBI Taxonomy" id="2606708"/>
    <lineage>
        <taxon>Bacteria</taxon>
        <taxon>Bacillati</taxon>
        <taxon>Bacillota</taxon>
        <taxon>Clostridia</taxon>
        <taxon>Peptostreptococcales</taxon>
        <taxon>Anaerovoracaceae</taxon>
        <taxon>Mogibacterium</taxon>
    </lineage>
</organism>
<evidence type="ECO:0000256" key="11">
    <source>
        <dbReference type="ARBA" id="ARBA00038053"/>
    </source>
</evidence>
<feature type="transmembrane region" description="Helical" evidence="18">
    <location>
        <begin position="40"/>
        <end position="63"/>
    </location>
</feature>
<evidence type="ECO:0000256" key="9">
    <source>
        <dbReference type="ARBA" id="ARBA00032370"/>
    </source>
</evidence>
<evidence type="ECO:0000256" key="8">
    <source>
        <dbReference type="ARBA" id="ARBA00023136"/>
    </source>
</evidence>
<dbReference type="AlphaFoldDB" id="A0A6N7XKH0"/>
<keyword evidence="20" id="KW-1185">Reference proteome</keyword>
<evidence type="ECO:0000313" key="19">
    <source>
        <dbReference type="EMBL" id="MST70555.1"/>
    </source>
</evidence>
<gene>
    <name evidence="19" type="ORF">FYJ65_04235</name>
</gene>
<dbReference type="GO" id="GO:0008955">
    <property type="term" value="F:peptidoglycan glycosyltransferase activity"/>
    <property type="evidence" value="ECO:0007669"/>
    <property type="project" value="UniProtKB-EC"/>
</dbReference>
<feature type="transmembrane region" description="Helical" evidence="18">
    <location>
        <begin position="334"/>
        <end position="356"/>
    </location>
</feature>
<keyword evidence="7 18" id="KW-1133">Transmembrane helix</keyword>
<keyword evidence="5" id="KW-0133">Cell shape</keyword>
<keyword evidence="2" id="KW-0328">Glycosyltransferase</keyword>
<evidence type="ECO:0000256" key="17">
    <source>
        <dbReference type="SAM" id="MobiDB-lite"/>
    </source>
</evidence>
<sequence length="395" mass="43595">MGVISRKKQSNSGKKEKKVRRTPKWNVDSMLGSLAVNYDASVALISGILIAFGIVMVFSAGYYTTTNFYNDPYYYLRRQLAWVALGIGVMALFTQWDYHKYAKYYWVFAVVSVGALALLFTPLGVTVNFATRWFQLGPLRITPSEFSKLAMIIFTAGYVAERPRRVRTIYVFVLFGVMIVHLGLIIKQPNLSTAIVIAAIMIGIMYVAGMWNGWLVLAALALIGGLIFILMFYPDSHWYARMTNFIDPFKDAQGEGYQVSQGLIALGNGGLFGLGPGKSITKNLYLPEPQNDFILAIIGEELGFVGLVVLLSVYLLLIYRCFVITVRAKDKLGFYLGAGITVMMALQVILNVAVVTASMPATGITLPFVSYGGTSLLVFMASMGIMLNISKKNRG</sequence>
<dbReference type="GO" id="GO:0005886">
    <property type="term" value="C:plasma membrane"/>
    <property type="evidence" value="ECO:0007669"/>
    <property type="project" value="TreeGrafter"/>
</dbReference>
<dbReference type="Proteomes" id="UP000469424">
    <property type="component" value="Unassembled WGS sequence"/>
</dbReference>
<feature type="transmembrane region" description="Helical" evidence="18">
    <location>
        <begin position="368"/>
        <end position="389"/>
    </location>
</feature>
<dbReference type="GO" id="GO:0032153">
    <property type="term" value="C:cell division site"/>
    <property type="evidence" value="ECO:0007669"/>
    <property type="project" value="TreeGrafter"/>
</dbReference>
<keyword evidence="19" id="KW-0131">Cell cycle</keyword>
<dbReference type="GO" id="GO:0051301">
    <property type="term" value="P:cell division"/>
    <property type="evidence" value="ECO:0007669"/>
    <property type="project" value="UniProtKB-KW"/>
</dbReference>
<proteinExistence type="inferred from homology"/>
<comment type="caution">
    <text evidence="19">The sequence shown here is derived from an EMBL/GenBank/DDBJ whole genome shotgun (WGS) entry which is preliminary data.</text>
</comment>
<keyword evidence="8 18" id="KW-0472">Membrane</keyword>
<dbReference type="GO" id="GO:0008360">
    <property type="term" value="P:regulation of cell shape"/>
    <property type="evidence" value="ECO:0007669"/>
    <property type="project" value="UniProtKB-KW"/>
</dbReference>
<comment type="similarity">
    <text evidence="11">Belongs to the SEDS family. FtsW subfamily.</text>
</comment>
<evidence type="ECO:0000256" key="2">
    <source>
        <dbReference type="ARBA" id="ARBA00022676"/>
    </source>
</evidence>
<dbReference type="InterPro" id="IPR001182">
    <property type="entry name" value="FtsW/RodA"/>
</dbReference>
<feature type="transmembrane region" description="Helical" evidence="18">
    <location>
        <begin position="191"/>
        <end position="208"/>
    </location>
</feature>
<keyword evidence="19" id="KW-0132">Cell division</keyword>
<evidence type="ECO:0000256" key="7">
    <source>
        <dbReference type="ARBA" id="ARBA00022989"/>
    </source>
</evidence>
<feature type="transmembrane region" description="Helical" evidence="18">
    <location>
        <begin position="215"/>
        <end position="233"/>
    </location>
</feature>
<keyword evidence="3" id="KW-0808">Transferase</keyword>
<keyword evidence="4 18" id="KW-0812">Transmembrane</keyword>
<evidence type="ECO:0000256" key="14">
    <source>
        <dbReference type="ARBA" id="ARBA00044770"/>
    </source>
</evidence>
<feature type="transmembrane region" description="Helical" evidence="18">
    <location>
        <begin position="105"/>
        <end position="125"/>
    </location>
</feature>
<dbReference type="GO" id="GO:0009252">
    <property type="term" value="P:peptidoglycan biosynthetic process"/>
    <property type="evidence" value="ECO:0007669"/>
    <property type="project" value="UniProtKB-KW"/>
</dbReference>
<evidence type="ECO:0000256" key="16">
    <source>
        <dbReference type="ARBA" id="ARBA00049966"/>
    </source>
</evidence>
<evidence type="ECO:0000256" key="18">
    <source>
        <dbReference type="SAM" id="Phobius"/>
    </source>
</evidence>
<feature type="region of interest" description="Disordered" evidence="17">
    <location>
        <begin position="1"/>
        <end position="21"/>
    </location>
</feature>
<name>A0A6N7XKH0_9FIRM</name>
<evidence type="ECO:0000256" key="13">
    <source>
        <dbReference type="ARBA" id="ARBA00041418"/>
    </source>
</evidence>
<evidence type="ECO:0000313" key="20">
    <source>
        <dbReference type="Proteomes" id="UP000469424"/>
    </source>
</evidence>
<dbReference type="PANTHER" id="PTHR30474">
    <property type="entry name" value="CELL CYCLE PROTEIN"/>
    <property type="match status" value="1"/>
</dbReference>
<feature type="transmembrane region" description="Helical" evidence="18">
    <location>
        <begin position="168"/>
        <end position="185"/>
    </location>
</feature>
<comment type="catalytic activity">
    <reaction evidence="15">
        <text>[GlcNAc-(1-&gt;4)-Mur2Ac(oyl-L-Ala-gamma-D-Glu-L-Lys-D-Ala-D-Ala)](n)-di-trans,octa-cis-undecaprenyl diphosphate + beta-D-GlcNAc-(1-&gt;4)-Mur2Ac(oyl-L-Ala-gamma-D-Glu-L-Lys-D-Ala-D-Ala)-di-trans,octa-cis-undecaprenyl diphosphate = [GlcNAc-(1-&gt;4)-Mur2Ac(oyl-L-Ala-gamma-D-Glu-L-Lys-D-Ala-D-Ala)](n+1)-di-trans,octa-cis-undecaprenyl diphosphate + di-trans,octa-cis-undecaprenyl diphosphate + H(+)</text>
        <dbReference type="Rhea" id="RHEA:23708"/>
        <dbReference type="Rhea" id="RHEA-COMP:9602"/>
        <dbReference type="Rhea" id="RHEA-COMP:9603"/>
        <dbReference type="ChEBI" id="CHEBI:15378"/>
        <dbReference type="ChEBI" id="CHEBI:58405"/>
        <dbReference type="ChEBI" id="CHEBI:60033"/>
        <dbReference type="ChEBI" id="CHEBI:78435"/>
        <dbReference type="EC" id="2.4.99.28"/>
    </reaction>
</comment>
<evidence type="ECO:0000256" key="6">
    <source>
        <dbReference type="ARBA" id="ARBA00022984"/>
    </source>
</evidence>
<evidence type="ECO:0000256" key="12">
    <source>
        <dbReference type="ARBA" id="ARBA00041185"/>
    </source>
</evidence>
<dbReference type="RefSeq" id="WP_154554121.1">
    <property type="nucleotide sequence ID" value="NZ_VUNA01000006.1"/>
</dbReference>
<dbReference type="GO" id="GO:0015648">
    <property type="term" value="F:lipid-linked peptidoglycan transporter activity"/>
    <property type="evidence" value="ECO:0007669"/>
    <property type="project" value="TreeGrafter"/>
</dbReference>
<dbReference type="EMBL" id="VUNA01000006">
    <property type="protein sequence ID" value="MST70555.1"/>
    <property type="molecule type" value="Genomic_DNA"/>
</dbReference>
<evidence type="ECO:0000256" key="15">
    <source>
        <dbReference type="ARBA" id="ARBA00049902"/>
    </source>
</evidence>
<comment type="function">
    <text evidence="16">Peptidoglycan polymerase that is essential for cell division.</text>
</comment>
<evidence type="ECO:0000256" key="1">
    <source>
        <dbReference type="ARBA" id="ARBA00004141"/>
    </source>
</evidence>
<evidence type="ECO:0000256" key="5">
    <source>
        <dbReference type="ARBA" id="ARBA00022960"/>
    </source>
</evidence>
<dbReference type="Pfam" id="PF01098">
    <property type="entry name" value="FTSW_RODA_SPOVE"/>
    <property type="match status" value="1"/>
</dbReference>